<organism evidence="3 4">
    <name type="scientific">Nocardioides imazamoxiresistens</name>
    <dbReference type="NCBI Taxonomy" id="3231893"/>
    <lineage>
        <taxon>Bacteria</taxon>
        <taxon>Bacillati</taxon>
        <taxon>Actinomycetota</taxon>
        <taxon>Actinomycetes</taxon>
        <taxon>Propionibacteriales</taxon>
        <taxon>Nocardioidaceae</taxon>
        <taxon>Nocardioides</taxon>
    </lineage>
</organism>
<dbReference type="PANTHER" id="PTHR43841">
    <property type="entry name" value="3-HYDROXYACYL-THIOESTER DEHYDRATASE HTDX-RELATED"/>
    <property type="match status" value="1"/>
</dbReference>
<dbReference type="PANTHER" id="PTHR43841:SF1">
    <property type="entry name" value="3-HYDROXYACYL-THIOESTER DEHYDRATASE X"/>
    <property type="match status" value="1"/>
</dbReference>
<dbReference type="Proteomes" id="UP001268542">
    <property type="component" value="Unassembled WGS sequence"/>
</dbReference>
<dbReference type="EMBL" id="JAVYII010000002">
    <property type="protein sequence ID" value="MDT9592489.1"/>
    <property type="molecule type" value="Genomic_DNA"/>
</dbReference>
<dbReference type="Pfam" id="PF01575">
    <property type="entry name" value="MaoC_dehydratas"/>
    <property type="match status" value="1"/>
</dbReference>
<accession>A0ABU3PTG7</accession>
<dbReference type="InterPro" id="IPR002539">
    <property type="entry name" value="MaoC-like_dom"/>
</dbReference>
<reference evidence="3 4" key="1">
    <citation type="submission" date="2023-08" db="EMBL/GenBank/DDBJ databases">
        <title>Nocardioides seae sp. nov., a bacterium isolated from a soil.</title>
        <authorList>
            <person name="Wang X."/>
        </authorList>
    </citation>
    <scope>NUCLEOTIDE SEQUENCE [LARGE SCALE GENOMIC DNA]</scope>
    <source>
        <strain evidence="3 4">YZH12</strain>
    </source>
</reference>
<dbReference type="InterPro" id="IPR029069">
    <property type="entry name" value="HotDog_dom_sf"/>
</dbReference>
<dbReference type="CDD" id="cd03441">
    <property type="entry name" value="R_hydratase_like"/>
    <property type="match status" value="1"/>
</dbReference>
<dbReference type="Gene3D" id="3.10.129.10">
    <property type="entry name" value="Hotdog Thioesterase"/>
    <property type="match status" value="1"/>
</dbReference>
<dbReference type="RefSeq" id="WP_315731917.1">
    <property type="nucleotide sequence ID" value="NZ_JAVYII010000002.1"/>
</dbReference>
<protein>
    <submittedName>
        <fullName evidence="3">MaoC/PaaZ C-terminal domain-containing protein</fullName>
    </submittedName>
</protein>
<evidence type="ECO:0000256" key="1">
    <source>
        <dbReference type="ARBA" id="ARBA00005254"/>
    </source>
</evidence>
<comment type="similarity">
    <text evidence="1">Belongs to the enoyl-CoA hydratase/isomerase family.</text>
</comment>
<dbReference type="InterPro" id="IPR003965">
    <property type="entry name" value="Fatty_acid_synthase"/>
</dbReference>
<sequence>MTETKTLTGPAGGLGVLARAALPAVPVLNQLPGVRKSGGSFAGLAFERPPVRIERDEVDAYAAVCGFPRKDTVPVTYPHMLAFGLHMAIMSDPAFPYPAIGTVHLENQVTSHRPVRVGETLALRTEAGPARPHPKGRVLDFVTTARAGDEVVWESVSTYLRRGRGDEDAPFGSTFEEVPATGTRWRLPGDLGRRYAAVSGDHNPIHLYPWTAKALGFPRQIAHGMWTKARCVAQLENRLPDAVRIEVSFRKPVLLPGTVAFGSRPAPQGYAFSLTDPRRGSVHLLGRTTALD</sequence>
<keyword evidence="4" id="KW-1185">Reference proteome</keyword>
<evidence type="ECO:0000313" key="3">
    <source>
        <dbReference type="EMBL" id="MDT9592489.1"/>
    </source>
</evidence>
<feature type="domain" description="MaoC-like" evidence="2">
    <location>
        <begin position="193"/>
        <end position="260"/>
    </location>
</feature>
<dbReference type="PRINTS" id="PR01483">
    <property type="entry name" value="FASYNTHASE"/>
</dbReference>
<proteinExistence type="inferred from homology"/>
<comment type="caution">
    <text evidence="3">The sequence shown here is derived from an EMBL/GenBank/DDBJ whole genome shotgun (WGS) entry which is preliminary data.</text>
</comment>
<gene>
    <name evidence="3" type="ORF">RDV89_05385</name>
</gene>
<name>A0ABU3PTG7_9ACTN</name>
<evidence type="ECO:0000313" key="4">
    <source>
        <dbReference type="Proteomes" id="UP001268542"/>
    </source>
</evidence>
<evidence type="ECO:0000259" key="2">
    <source>
        <dbReference type="Pfam" id="PF01575"/>
    </source>
</evidence>
<dbReference type="SUPFAM" id="SSF54637">
    <property type="entry name" value="Thioesterase/thiol ester dehydrase-isomerase"/>
    <property type="match status" value="2"/>
</dbReference>